<evidence type="ECO:0000256" key="2">
    <source>
        <dbReference type="ARBA" id="ARBA00022723"/>
    </source>
</evidence>
<dbReference type="Proteomes" id="UP000006055">
    <property type="component" value="Chromosome"/>
</dbReference>
<dbReference type="GO" id="GO:0046356">
    <property type="term" value="P:acetyl-CoA catabolic process"/>
    <property type="evidence" value="ECO:0007669"/>
    <property type="project" value="InterPro"/>
</dbReference>
<keyword evidence="9" id="KW-0489">Methyltransferase</keyword>
<proteinExistence type="predicted"/>
<dbReference type="InterPro" id="IPR051069">
    <property type="entry name" value="ACDS_complex_subunit"/>
</dbReference>
<evidence type="ECO:0000256" key="5">
    <source>
        <dbReference type="ARBA" id="ARBA00023285"/>
    </source>
</evidence>
<dbReference type="InterPro" id="IPR016218">
    <property type="entry name" value="AcylCoA_decarb/synth_gsu"/>
</dbReference>
<feature type="binding site" evidence="6">
    <location>
        <begin position="370"/>
        <end position="373"/>
    </location>
    <ligand>
        <name>5-methoxybenzimidazolylcob(I)amide</name>
        <dbReference type="ChEBI" id="CHEBI:157765"/>
    </ligand>
</feature>
<keyword evidence="5" id="KW-0170">Cobalt</keyword>
<dbReference type="eggNOG" id="COG1456">
    <property type="taxonomic scope" value="Bacteria"/>
</dbReference>
<dbReference type="InterPro" id="IPR016041">
    <property type="entry name" value="Ac-CoA_synth_d_su_TIM-brl"/>
</dbReference>
<dbReference type="Pfam" id="PF04060">
    <property type="entry name" value="FeS"/>
    <property type="match status" value="1"/>
</dbReference>
<feature type="binding site" evidence="7">
    <location>
        <position position="17"/>
    </location>
    <ligand>
        <name>[4Fe-4S] cluster</name>
        <dbReference type="ChEBI" id="CHEBI:49883"/>
    </ligand>
</feature>
<dbReference type="Gene3D" id="3.20.20.20">
    <property type="entry name" value="Dihydropteroate synthase-like"/>
    <property type="match status" value="1"/>
</dbReference>
<evidence type="ECO:0000313" key="10">
    <source>
        <dbReference type="Proteomes" id="UP000006055"/>
    </source>
</evidence>
<dbReference type="EMBL" id="CP003360">
    <property type="protein sequence ID" value="AFM22976.1"/>
    <property type="molecule type" value="Genomic_DNA"/>
</dbReference>
<dbReference type="GO" id="GO:0051539">
    <property type="term" value="F:4 iron, 4 sulfur cluster binding"/>
    <property type="evidence" value="ECO:0007669"/>
    <property type="project" value="UniProtKB-KW"/>
</dbReference>
<keyword evidence="10" id="KW-1185">Reference proteome</keyword>
<evidence type="ECO:0000256" key="6">
    <source>
        <dbReference type="PIRSR" id="PIRSR000376-1"/>
    </source>
</evidence>
<reference evidence="10" key="1">
    <citation type="submission" date="2012-06" db="EMBL/GenBank/DDBJ databases">
        <title>Complete sequence of chromosome of Desulfomonile tiedjei DSM 6799.</title>
        <authorList>
            <person name="Lucas S."/>
            <person name="Copeland A."/>
            <person name="Lapidus A."/>
            <person name="Glavina del Rio T."/>
            <person name="Dalin E."/>
            <person name="Tice H."/>
            <person name="Bruce D."/>
            <person name="Goodwin L."/>
            <person name="Pitluck S."/>
            <person name="Peters L."/>
            <person name="Ovchinnikova G."/>
            <person name="Zeytun A."/>
            <person name="Lu M."/>
            <person name="Kyrpides N."/>
            <person name="Mavromatis K."/>
            <person name="Ivanova N."/>
            <person name="Brettin T."/>
            <person name="Detter J.C."/>
            <person name="Han C."/>
            <person name="Larimer F."/>
            <person name="Land M."/>
            <person name="Hauser L."/>
            <person name="Markowitz V."/>
            <person name="Cheng J.-F."/>
            <person name="Hugenholtz P."/>
            <person name="Woyke T."/>
            <person name="Wu D."/>
            <person name="Spring S."/>
            <person name="Schroeder M."/>
            <person name="Brambilla E."/>
            <person name="Klenk H.-P."/>
            <person name="Eisen J.A."/>
        </authorList>
    </citation>
    <scope>NUCLEOTIDE SEQUENCE [LARGE SCALE GENOMIC DNA]</scope>
    <source>
        <strain evidence="10">ATCC 49306 / DSM 6799 / DCB-1</strain>
    </source>
</reference>
<name>I4C085_DESTA</name>
<keyword evidence="1 7" id="KW-0004">4Fe-4S</keyword>
<dbReference type="EC" id="2.1.1.-" evidence="9"/>
<feature type="binding site" evidence="6">
    <location>
        <position position="340"/>
    </location>
    <ligand>
        <name>5-methoxybenzimidazolylcob(I)amide</name>
        <dbReference type="ChEBI" id="CHEBI:157765"/>
    </ligand>
</feature>
<dbReference type="OrthoDB" id="140437at2"/>
<evidence type="ECO:0000256" key="3">
    <source>
        <dbReference type="ARBA" id="ARBA00023004"/>
    </source>
</evidence>
<evidence type="ECO:0000256" key="1">
    <source>
        <dbReference type="ARBA" id="ARBA00022485"/>
    </source>
</evidence>
<evidence type="ECO:0000256" key="4">
    <source>
        <dbReference type="ARBA" id="ARBA00023014"/>
    </source>
</evidence>
<evidence type="ECO:0000256" key="7">
    <source>
        <dbReference type="PIRSR" id="PIRSR000376-2"/>
    </source>
</evidence>
<dbReference type="GO" id="GO:0032259">
    <property type="term" value="P:methylation"/>
    <property type="evidence" value="ECO:0007669"/>
    <property type="project" value="UniProtKB-KW"/>
</dbReference>
<dbReference type="InterPro" id="IPR007202">
    <property type="entry name" value="4Fe-4S_dom"/>
</dbReference>
<keyword evidence="9" id="KW-0808">Transferase</keyword>
<dbReference type="KEGG" id="dti:Desti_0230"/>
<keyword evidence="2 7" id="KW-0479">Metal-binding</keyword>
<dbReference type="PIRSF" id="PIRSF000376">
    <property type="entry name" value="AcCoA_decarb_gamma"/>
    <property type="match status" value="1"/>
</dbReference>
<dbReference type="Pfam" id="PF03599">
    <property type="entry name" value="CdhD"/>
    <property type="match status" value="1"/>
</dbReference>
<feature type="binding site" evidence="6">
    <location>
        <position position="346"/>
    </location>
    <ligand>
        <name>5-methoxybenzimidazolylcob(I)amide</name>
        <dbReference type="ChEBI" id="CHEBI:157765"/>
    </ligand>
</feature>
<evidence type="ECO:0000259" key="8">
    <source>
        <dbReference type="PROSITE" id="PS51656"/>
    </source>
</evidence>
<dbReference type="AlphaFoldDB" id="I4C085"/>
<keyword evidence="3 7" id="KW-0408">Iron</keyword>
<keyword evidence="4 7" id="KW-0411">Iron-sulfur</keyword>
<organism evidence="9 10">
    <name type="scientific">Desulfomonile tiedjei (strain ATCC 49306 / DSM 6799 / DCB-1)</name>
    <dbReference type="NCBI Taxonomy" id="706587"/>
    <lineage>
        <taxon>Bacteria</taxon>
        <taxon>Pseudomonadati</taxon>
        <taxon>Thermodesulfobacteriota</taxon>
        <taxon>Desulfomonilia</taxon>
        <taxon>Desulfomonilales</taxon>
        <taxon>Desulfomonilaceae</taxon>
        <taxon>Desulfomonile</taxon>
    </lineage>
</organism>
<feature type="binding site" evidence="7">
    <location>
        <position position="42"/>
    </location>
    <ligand>
        <name>[4Fe-4S] cluster</name>
        <dbReference type="ChEBI" id="CHEBI:49883"/>
    </ligand>
</feature>
<feature type="binding site" evidence="7">
    <location>
        <position position="20"/>
    </location>
    <ligand>
        <name>[4Fe-4S] cluster</name>
        <dbReference type="ChEBI" id="CHEBI:49883"/>
    </ligand>
</feature>
<dbReference type="NCBIfam" id="NF003195">
    <property type="entry name" value="PRK04165.1"/>
    <property type="match status" value="1"/>
</dbReference>
<feature type="domain" description="4Fe-4S" evidence="8">
    <location>
        <begin position="1"/>
        <end position="59"/>
    </location>
</feature>
<sequence>MALSGIQIFKMMPKKNCGECGVPTCLAFAMNLAAGKAELAQCPYVSDEAKEKLASASAPPIRTVQIGVGDSAVKTGGETVLFRHEKTFNNPTALGCLIATSESDASVDGKLKAFKELRYERVGLTLKPDLIAVKDAGDPTKFAAIAKKASDAGAALVLISDNLDALKAALAEVGKNKPLVYAATAANVDAISALCKEYDVPVAIKASKVGDLATMSASLMEKGHKDIVLDSGSRDLAELVRDNIMIRRLALEKLYRPLGFPTIVFPCEMADNPVDEAIIAGTFISKYGGIAILSDLKGELLFPLLLQRLNIFTDPQRPMTTEQGIYPINNPGEDSPVLITSNFSLTYFIVSGEVEASRVPSWLLVLNTDGLSVLTAWAAGKFVADLIGPFVKKSGIEEKTKTRKLIIPGAAAIISGDLEEELQGWGVAIGPREGAHIPAYLRQNYA</sequence>
<dbReference type="PATRIC" id="fig|706587.4.peg.262"/>
<dbReference type="HOGENOM" id="CLU_050002_0_0_7"/>
<dbReference type="PANTHER" id="PTHR36214:SF3">
    <property type="entry name" value="ACETYL-COA DECARBONYLASE_SYNTHASE COMPLEX SUBUNIT GAMMA"/>
    <property type="match status" value="1"/>
</dbReference>
<dbReference type="GO" id="GO:0005506">
    <property type="term" value="F:iron ion binding"/>
    <property type="evidence" value="ECO:0007669"/>
    <property type="project" value="InterPro"/>
</dbReference>
<accession>I4C085</accession>
<dbReference type="GO" id="GO:0008168">
    <property type="term" value="F:methyltransferase activity"/>
    <property type="evidence" value="ECO:0007669"/>
    <property type="project" value="UniProtKB-KW"/>
</dbReference>
<dbReference type="PROSITE" id="PS51656">
    <property type="entry name" value="4FE4S"/>
    <property type="match status" value="1"/>
</dbReference>
<dbReference type="InterPro" id="IPR011005">
    <property type="entry name" value="Dihydropteroate_synth-like_sf"/>
</dbReference>
<protein>
    <submittedName>
        <fullName evidence="9">CO dehydrogenase/acetyl-CoA synthase gamma subunit (Corrinoid Fe-S protein)</fullName>
        <ecNumber evidence="9">2.1.1.-</ecNumber>
    </submittedName>
</protein>
<gene>
    <name evidence="9" type="ordered locus">Desti_0230</name>
</gene>
<evidence type="ECO:0000313" key="9">
    <source>
        <dbReference type="EMBL" id="AFM22976.1"/>
    </source>
</evidence>
<dbReference type="RefSeq" id="WP_014808135.1">
    <property type="nucleotide sequence ID" value="NC_018025.1"/>
</dbReference>
<dbReference type="PANTHER" id="PTHR36214">
    <property type="match status" value="1"/>
</dbReference>
<feature type="binding site" evidence="7">
    <location>
        <position position="25"/>
    </location>
    <ligand>
        <name>[4Fe-4S] cluster</name>
        <dbReference type="ChEBI" id="CHEBI:49883"/>
    </ligand>
</feature>
<dbReference type="STRING" id="706587.Desti_0230"/>
<dbReference type="Gene3D" id="3.40.50.11600">
    <property type="match status" value="1"/>
</dbReference>